<name>A0A014P266_9BURK</name>
<dbReference type="GO" id="GO:0030170">
    <property type="term" value="F:pyridoxal phosphate binding"/>
    <property type="evidence" value="ECO:0007669"/>
    <property type="project" value="InterPro"/>
</dbReference>
<accession>A0A014P266</accession>
<dbReference type="Gene3D" id="3.40.50.1100">
    <property type="match status" value="3"/>
</dbReference>
<protein>
    <submittedName>
        <fullName evidence="4">Diaminopropionate ammonia-lyase</fullName>
    </submittedName>
</protein>
<dbReference type="GO" id="GO:0008838">
    <property type="term" value="F:diaminopropionate ammonia-lyase activity"/>
    <property type="evidence" value="ECO:0007669"/>
    <property type="project" value="InterPro"/>
</dbReference>
<keyword evidence="2" id="KW-0663">Pyridoxal phosphate</keyword>
<dbReference type="AlphaFoldDB" id="A0A014P266"/>
<dbReference type="InterPro" id="IPR036052">
    <property type="entry name" value="TrpB-like_PALP_sf"/>
</dbReference>
<keyword evidence="5" id="KW-1185">Reference proteome</keyword>
<dbReference type="PANTHER" id="PTHR42937">
    <property type="match status" value="1"/>
</dbReference>
<keyword evidence="4" id="KW-0456">Lyase</keyword>
<dbReference type="PATRIC" id="fig|1457173.3.peg.1894"/>
<proteinExistence type="predicted"/>
<comment type="caution">
    <text evidence="4">The sequence shown here is derived from an EMBL/GenBank/DDBJ whole genome shotgun (WGS) entry which is preliminary data.</text>
</comment>
<evidence type="ECO:0000259" key="3">
    <source>
        <dbReference type="Pfam" id="PF00291"/>
    </source>
</evidence>
<evidence type="ECO:0000256" key="2">
    <source>
        <dbReference type="ARBA" id="ARBA00022898"/>
    </source>
</evidence>
<dbReference type="InterPro" id="IPR001926">
    <property type="entry name" value="TrpB-like_PALP"/>
</dbReference>
<dbReference type="EMBL" id="JBOK01000009">
    <property type="protein sequence ID" value="EXU80230.1"/>
    <property type="molecule type" value="Genomic_DNA"/>
</dbReference>
<dbReference type="Proteomes" id="UP000020766">
    <property type="component" value="Unassembled WGS sequence"/>
</dbReference>
<dbReference type="InterPro" id="IPR010081">
    <property type="entry name" value="DiNH2opropionate_NH3_lyase"/>
</dbReference>
<dbReference type="Pfam" id="PF00291">
    <property type="entry name" value="PALP"/>
    <property type="match status" value="1"/>
</dbReference>
<dbReference type="NCBIfam" id="NF006058">
    <property type="entry name" value="PRK08206.1"/>
    <property type="match status" value="1"/>
</dbReference>
<gene>
    <name evidence="4" type="ORF">AX13_18235</name>
</gene>
<evidence type="ECO:0000256" key="1">
    <source>
        <dbReference type="ARBA" id="ARBA00001933"/>
    </source>
</evidence>
<evidence type="ECO:0000313" key="5">
    <source>
        <dbReference type="Proteomes" id="UP000020766"/>
    </source>
</evidence>
<dbReference type="RefSeq" id="WP_051519485.1">
    <property type="nucleotide sequence ID" value="NZ_JBOK01000009.1"/>
</dbReference>
<sequence length="422" mass="43917">MTHPSPLPALPVACFANPGANRMTPYGARRSDILGADALAQAQHELSQWPGYAATPLHSLPALAQALGVAAVHYKDEGSRFGLGSFKALGGAYAVARLLCRELGARLGRTLSTQDLRTPELRGLCAGITVTCATDGNHGRSVAWGAQQFGCACVIYIHATVSEGRKQAIAQYGAEVVRTAGNYDDAVRQADHDAQAHGRFVISDTSYPGYMDVPRDVMQGYQLMVEEAVQQLPQRPTHVFVQAGVGGLAAAVCGYFWERDAGDRPCFVVVEPDKADCLAQSAQARQLTAVTGDIDTLMAGLACGEVSHLAWEILDKGTDAFCVIPDAAAVAAMRLLAHPLGQDPILVAGESAVAGVAAAIAASQDAAARTTLGLNADSRILFFGSESATDPVLYAQLVGESAASVAARAADQAAMAATRGTA</sequence>
<dbReference type="PANTHER" id="PTHR42937:SF1">
    <property type="entry name" value="DIAMINOPROPIONATE AMMONIA-LYASE"/>
    <property type="match status" value="1"/>
</dbReference>
<organism evidence="4 5">
    <name type="scientific">Comamonas aquatica DA1877</name>
    <dbReference type="NCBI Taxonomy" id="1457173"/>
    <lineage>
        <taxon>Bacteria</taxon>
        <taxon>Pseudomonadati</taxon>
        <taxon>Pseudomonadota</taxon>
        <taxon>Betaproteobacteria</taxon>
        <taxon>Burkholderiales</taxon>
        <taxon>Comamonadaceae</taxon>
        <taxon>Comamonas</taxon>
    </lineage>
</organism>
<dbReference type="NCBIfam" id="TIGR01747">
    <property type="entry name" value="diampropi_NH3ly"/>
    <property type="match status" value="1"/>
</dbReference>
<comment type="cofactor">
    <cofactor evidence="1">
        <name>pyridoxal 5'-phosphate</name>
        <dbReference type="ChEBI" id="CHEBI:597326"/>
    </cofactor>
</comment>
<evidence type="ECO:0000313" key="4">
    <source>
        <dbReference type="EMBL" id="EXU80230.1"/>
    </source>
</evidence>
<dbReference type="CDD" id="cd00640">
    <property type="entry name" value="Trp-synth-beta_II"/>
    <property type="match status" value="1"/>
</dbReference>
<feature type="domain" description="Tryptophan synthase beta chain-like PALP" evidence="3">
    <location>
        <begin position="50"/>
        <end position="364"/>
    </location>
</feature>
<dbReference type="SUPFAM" id="SSF53686">
    <property type="entry name" value="Tryptophan synthase beta subunit-like PLP-dependent enzymes"/>
    <property type="match status" value="1"/>
</dbReference>
<reference evidence="4 5" key="1">
    <citation type="submission" date="2014-01" db="EMBL/GenBank/DDBJ databases">
        <title>Interspecies Systems Biology Uncovers Metabolites Affecting C. elegans Gene Expression and Life History Traits.</title>
        <authorList>
            <person name="Watson E."/>
            <person name="Macneil L.T."/>
            <person name="Ritter A.D."/>
            <person name="Yilmaz L.S."/>
            <person name="Rosebrock A.P."/>
            <person name="Caudy A.A."/>
            <person name="Walhout A.J."/>
        </authorList>
    </citation>
    <scope>NUCLEOTIDE SEQUENCE [LARGE SCALE GENOMIC DNA]</scope>
    <source>
        <strain evidence="4 5">DA1877</strain>
    </source>
</reference>